<evidence type="ECO:0000256" key="1">
    <source>
        <dbReference type="ARBA" id="ARBA00005505"/>
    </source>
</evidence>
<evidence type="ECO:0000256" key="5">
    <source>
        <dbReference type="ARBA" id="ARBA00022741"/>
    </source>
</evidence>
<protein>
    <recommendedName>
        <fullName evidence="2">non-specific serine/threonine protein kinase</fullName>
        <ecNumber evidence="2">2.7.11.1</ecNumber>
    </recommendedName>
</protein>
<dbReference type="Gene3D" id="1.10.510.10">
    <property type="entry name" value="Transferase(Phosphotransferase) domain 1"/>
    <property type="match status" value="1"/>
</dbReference>
<evidence type="ECO:0000256" key="8">
    <source>
        <dbReference type="ARBA" id="ARBA00047899"/>
    </source>
</evidence>
<dbReference type="InterPro" id="IPR000719">
    <property type="entry name" value="Prot_kinase_dom"/>
</dbReference>
<keyword evidence="6" id="KW-0418">Kinase</keyword>
<dbReference type="FunFam" id="1.10.510.10:FF:000928">
    <property type="entry name" value="Si:dkeyp-67e1.6"/>
    <property type="match status" value="1"/>
</dbReference>
<evidence type="ECO:0000256" key="10">
    <source>
        <dbReference type="PROSITE-ProRule" id="PRU10141"/>
    </source>
</evidence>
<feature type="region of interest" description="Disordered" evidence="11">
    <location>
        <begin position="126"/>
        <end position="152"/>
    </location>
</feature>
<sequence>MANNMSAVFCTRVNLIEPVFVNNNHQSNTMASPTSSTMTRSPTENPEKRRKGNKVSAFFKRAWKAVKRPFLCCDWNRVAPFEPQSDVDDFEHLPVPGPFRTVAAHADLEPVWLPGQVCEDPQPLSVPGPFSIKQTADVPNAEPARPESSTVLTGHVDPEQMHLPVQVCEDPQPLSVPGPFSIKQTADVPDAEPARPESSTALTDHVDPEQMHLPVQVCEDPQPLSVPGPFSIKQTADVPNAEPARPESSTALTDHVDPEQMCPPVQVCDRLESLAVEEPSRIKSTTIEDHVDPEQMLPGQIFEDPQPLSVPGPSRIKQTADPARPESPTALTGHVDTELVCLPGQIWEDPQPISVHGLTNIKKTTDADSACPESPPSVQHPSKIDGTDEKPKKGRKGKRVSAFFKRVWKAVTRPFLCCDTDIVQHFTPQPELEEANKASGPPRGLDLSDFKVGALIGEGGFGQVFVASYKHRKRVKVALKFINKDEDDRYLDTDGHSTPVLAEVAVMLKLANAPQCPNIIGLHDWVENENNFILSLEYAESYQTLEQYINETFDVGEKRARRLMRQLIQAVKFCTERGVFHGDIHTQNILVSKSRLQLKLIDFGCAWPITSEPFDSDDYQGAAICTPPEVFTLPIFYADPVNVWTIGIVLYEILHAYMPFTDERSIMFESAEIRPRFSTECQDLISQCFIRNPVNRLKLHQVEEHEWFNPAQQLNKRRKKLKIPRREKHH</sequence>
<feature type="binding site" evidence="10">
    <location>
        <position position="480"/>
    </location>
    <ligand>
        <name>ATP</name>
        <dbReference type="ChEBI" id="CHEBI:30616"/>
    </ligand>
</feature>
<feature type="region of interest" description="Disordered" evidence="11">
    <location>
        <begin position="169"/>
        <end position="205"/>
    </location>
</feature>
<dbReference type="PANTHER" id="PTHR22984:SF11">
    <property type="entry name" value="AURORA KINASE-RELATED"/>
    <property type="match status" value="1"/>
</dbReference>
<dbReference type="EC" id="2.7.11.1" evidence="2"/>
<accession>A0AB32TW85</accession>
<evidence type="ECO:0000256" key="4">
    <source>
        <dbReference type="ARBA" id="ARBA00022679"/>
    </source>
</evidence>
<gene>
    <name evidence="14" type="primary">LOC565832</name>
</gene>
<comment type="similarity">
    <text evidence="1">Belongs to the protein kinase superfamily. CAMK Ser/Thr protein kinase family. PIM subfamily.</text>
</comment>
<feature type="compositionally biased region" description="Low complexity" evidence="11">
    <location>
        <begin position="27"/>
        <end position="43"/>
    </location>
</feature>
<keyword evidence="3" id="KW-0723">Serine/threonine-protein kinase</keyword>
<evidence type="ECO:0000259" key="12">
    <source>
        <dbReference type="PROSITE" id="PS50011"/>
    </source>
</evidence>
<dbReference type="InterPro" id="IPR051138">
    <property type="entry name" value="PIM_Ser/Thr_kinase"/>
</dbReference>
<feature type="compositionally biased region" description="Basic and acidic residues" evidence="11">
    <location>
        <begin position="382"/>
        <end position="391"/>
    </location>
</feature>
<evidence type="ECO:0000256" key="9">
    <source>
        <dbReference type="ARBA" id="ARBA00048679"/>
    </source>
</evidence>
<reference evidence="14" key="1">
    <citation type="submission" date="2025-08" db="UniProtKB">
        <authorList>
            <consortium name="RefSeq"/>
        </authorList>
    </citation>
    <scope>IDENTIFICATION</scope>
    <source>
        <strain evidence="14">Tuebingen</strain>
        <tissue evidence="14">Fibroblasts and whole tissue</tissue>
    </source>
</reference>
<evidence type="ECO:0000256" key="6">
    <source>
        <dbReference type="ARBA" id="ARBA00022777"/>
    </source>
</evidence>
<proteinExistence type="inferred from homology"/>
<comment type="catalytic activity">
    <reaction evidence="8">
        <text>L-threonyl-[protein] + ATP = O-phospho-L-threonyl-[protein] + ADP + H(+)</text>
        <dbReference type="Rhea" id="RHEA:46608"/>
        <dbReference type="Rhea" id="RHEA-COMP:11060"/>
        <dbReference type="Rhea" id="RHEA-COMP:11605"/>
        <dbReference type="ChEBI" id="CHEBI:15378"/>
        <dbReference type="ChEBI" id="CHEBI:30013"/>
        <dbReference type="ChEBI" id="CHEBI:30616"/>
        <dbReference type="ChEBI" id="CHEBI:61977"/>
        <dbReference type="ChEBI" id="CHEBI:456216"/>
        <dbReference type="EC" id="2.7.11.1"/>
    </reaction>
</comment>
<dbReference type="InterPro" id="IPR011009">
    <property type="entry name" value="Kinase-like_dom_sf"/>
</dbReference>
<dbReference type="Proteomes" id="UP000000437">
    <property type="component" value="Chromosome 10"/>
</dbReference>
<dbReference type="FunFam" id="3.30.200.20:FF:000458">
    <property type="entry name" value="Pim proto-oncogene, serine/threonine kinase,-related 196"/>
    <property type="match status" value="1"/>
</dbReference>
<dbReference type="SUPFAM" id="SSF56112">
    <property type="entry name" value="Protein kinase-like (PK-like)"/>
    <property type="match status" value="1"/>
</dbReference>
<comment type="catalytic activity">
    <reaction evidence="9">
        <text>L-seryl-[protein] + ATP = O-phospho-L-seryl-[protein] + ADP + H(+)</text>
        <dbReference type="Rhea" id="RHEA:17989"/>
        <dbReference type="Rhea" id="RHEA-COMP:9863"/>
        <dbReference type="Rhea" id="RHEA-COMP:11604"/>
        <dbReference type="ChEBI" id="CHEBI:15378"/>
        <dbReference type="ChEBI" id="CHEBI:29999"/>
        <dbReference type="ChEBI" id="CHEBI:30616"/>
        <dbReference type="ChEBI" id="CHEBI:83421"/>
        <dbReference type="ChEBI" id="CHEBI:456216"/>
        <dbReference type="EC" id="2.7.11.1"/>
    </reaction>
</comment>
<feature type="domain" description="Protein kinase" evidence="12">
    <location>
        <begin position="450"/>
        <end position="708"/>
    </location>
</feature>
<name>A0AB32TW85_DANRE</name>
<dbReference type="InterPro" id="IPR017441">
    <property type="entry name" value="Protein_kinase_ATP_BS"/>
</dbReference>
<dbReference type="RefSeq" id="XP_068080028.1">
    <property type="nucleotide sequence ID" value="XM_068223927.2"/>
</dbReference>
<dbReference type="PANTHER" id="PTHR22984">
    <property type="entry name" value="SERINE/THREONINE-PROTEIN KINASE PIM"/>
    <property type="match status" value="1"/>
</dbReference>
<evidence type="ECO:0000256" key="2">
    <source>
        <dbReference type="ARBA" id="ARBA00012513"/>
    </source>
</evidence>
<feature type="region of interest" description="Disordered" evidence="11">
    <location>
        <begin position="25"/>
        <end position="53"/>
    </location>
</feature>
<evidence type="ECO:0000313" key="14">
    <source>
        <dbReference type="RefSeq" id="XP_068080028.1"/>
    </source>
</evidence>
<dbReference type="GeneID" id="565832"/>
<dbReference type="PROSITE" id="PS00107">
    <property type="entry name" value="PROTEIN_KINASE_ATP"/>
    <property type="match status" value="1"/>
</dbReference>
<feature type="region of interest" description="Disordered" evidence="11">
    <location>
        <begin position="307"/>
        <end position="334"/>
    </location>
</feature>
<dbReference type="GO" id="GO:0004674">
    <property type="term" value="F:protein serine/threonine kinase activity"/>
    <property type="evidence" value="ECO:0007669"/>
    <property type="project" value="UniProtKB-KW"/>
</dbReference>
<dbReference type="AlphaFoldDB" id="A0AB32TW85"/>
<feature type="region of interest" description="Disordered" evidence="11">
    <location>
        <begin position="365"/>
        <end position="397"/>
    </location>
</feature>
<evidence type="ECO:0000256" key="3">
    <source>
        <dbReference type="ARBA" id="ARBA00022527"/>
    </source>
</evidence>
<dbReference type="PROSITE" id="PS50011">
    <property type="entry name" value="PROTEIN_KINASE_DOM"/>
    <property type="match status" value="1"/>
</dbReference>
<dbReference type="Gene3D" id="3.30.200.20">
    <property type="entry name" value="Phosphorylase Kinase, domain 1"/>
    <property type="match status" value="1"/>
</dbReference>
<dbReference type="GO" id="GO:0005524">
    <property type="term" value="F:ATP binding"/>
    <property type="evidence" value="ECO:0007669"/>
    <property type="project" value="UniProtKB-UniRule"/>
</dbReference>
<evidence type="ECO:0000256" key="7">
    <source>
        <dbReference type="ARBA" id="ARBA00022840"/>
    </source>
</evidence>
<keyword evidence="5 10" id="KW-0547">Nucleotide-binding</keyword>
<dbReference type="Pfam" id="PF00069">
    <property type="entry name" value="Pkinase"/>
    <property type="match status" value="1"/>
</dbReference>
<organism evidence="13 14">
    <name type="scientific">Danio rerio</name>
    <name type="common">Zebrafish</name>
    <name type="synonym">Brachydanio rerio</name>
    <dbReference type="NCBI Taxonomy" id="7955"/>
    <lineage>
        <taxon>Eukaryota</taxon>
        <taxon>Metazoa</taxon>
        <taxon>Chordata</taxon>
        <taxon>Craniata</taxon>
        <taxon>Vertebrata</taxon>
        <taxon>Euteleostomi</taxon>
        <taxon>Actinopterygii</taxon>
        <taxon>Neopterygii</taxon>
        <taxon>Teleostei</taxon>
        <taxon>Ostariophysi</taxon>
        <taxon>Cypriniformes</taxon>
        <taxon>Danionidae</taxon>
        <taxon>Danioninae</taxon>
        <taxon>Danio</taxon>
    </lineage>
</organism>
<keyword evidence="7 10" id="KW-0067">ATP-binding</keyword>
<keyword evidence="4" id="KW-0808">Transferase</keyword>
<evidence type="ECO:0000256" key="11">
    <source>
        <dbReference type="SAM" id="MobiDB-lite"/>
    </source>
</evidence>
<keyword evidence="13" id="KW-1185">Reference proteome</keyword>
<feature type="region of interest" description="Disordered" evidence="11">
    <location>
        <begin position="224"/>
        <end position="260"/>
    </location>
</feature>
<evidence type="ECO:0000313" key="13">
    <source>
        <dbReference type="Proteomes" id="UP000000437"/>
    </source>
</evidence>